<dbReference type="InterPro" id="IPR036388">
    <property type="entry name" value="WH-like_DNA-bd_sf"/>
</dbReference>
<accession>A0ABN0RTC4</accession>
<gene>
    <name evidence="7" type="ORF">KLA_01195</name>
</gene>
<dbReference type="Pfam" id="PF08281">
    <property type="entry name" value="Sigma70_r4_2"/>
    <property type="match status" value="1"/>
</dbReference>
<dbReference type="CDD" id="cd06171">
    <property type="entry name" value="Sigma70_r4"/>
    <property type="match status" value="1"/>
</dbReference>
<sequence>MKIIKLYKNENTLIKKAAAADRDAQERLYNKYAPKMLSVCRQYIKDLQFAEDVMVCAFLKVFKYLDTFKFEGSFEGWVRKIMVRECITYLRKKQHIVFDDEVYERSAPKHITSTPDLDVEQVQLLIDALPEGYKIVFVMYAIEGYKHFEIAEQLGISENTSRSQLFKARKMLQEKLEKIKTTDSVTIES</sequence>
<dbReference type="SUPFAM" id="SSF88659">
    <property type="entry name" value="Sigma3 and sigma4 domains of RNA polymerase sigma factors"/>
    <property type="match status" value="1"/>
</dbReference>
<dbReference type="InterPro" id="IPR013249">
    <property type="entry name" value="RNA_pol_sigma70_r4_t2"/>
</dbReference>
<evidence type="ECO:0000256" key="3">
    <source>
        <dbReference type="ARBA" id="ARBA00023082"/>
    </source>
</evidence>
<feature type="domain" description="RNA polymerase sigma factor 70 region 4 type 2" evidence="6">
    <location>
        <begin position="120"/>
        <end position="172"/>
    </location>
</feature>
<dbReference type="PANTHER" id="PTHR43133:SF46">
    <property type="entry name" value="RNA POLYMERASE SIGMA-70 FACTOR ECF SUBFAMILY"/>
    <property type="match status" value="1"/>
</dbReference>
<dbReference type="Proteomes" id="UP000019275">
    <property type="component" value="Unassembled WGS sequence"/>
</dbReference>
<dbReference type="RefSeq" id="WP_013621565.1">
    <property type="nucleotide sequence ID" value="NZ_ARZX01000001.1"/>
</dbReference>
<keyword evidence="8" id="KW-1185">Reference proteome</keyword>
<evidence type="ECO:0000256" key="2">
    <source>
        <dbReference type="ARBA" id="ARBA00023015"/>
    </source>
</evidence>
<proteinExistence type="inferred from homology"/>
<dbReference type="SUPFAM" id="SSF88946">
    <property type="entry name" value="Sigma2 domain of RNA polymerase sigma factors"/>
    <property type="match status" value="1"/>
</dbReference>
<name>A0ABN0RTC4_9FLAO</name>
<keyword evidence="2" id="KW-0805">Transcription regulation</keyword>
<dbReference type="Gene3D" id="1.10.10.10">
    <property type="entry name" value="Winged helix-like DNA-binding domain superfamily/Winged helix DNA-binding domain"/>
    <property type="match status" value="1"/>
</dbReference>
<dbReference type="InterPro" id="IPR013325">
    <property type="entry name" value="RNA_pol_sigma_r2"/>
</dbReference>
<evidence type="ECO:0000259" key="5">
    <source>
        <dbReference type="Pfam" id="PF04542"/>
    </source>
</evidence>
<evidence type="ECO:0000313" key="8">
    <source>
        <dbReference type="Proteomes" id="UP000019275"/>
    </source>
</evidence>
<evidence type="ECO:0000256" key="1">
    <source>
        <dbReference type="ARBA" id="ARBA00010641"/>
    </source>
</evidence>
<dbReference type="Gene3D" id="1.10.1740.10">
    <property type="match status" value="1"/>
</dbReference>
<keyword evidence="3" id="KW-0731">Sigma factor</keyword>
<keyword evidence="4" id="KW-0804">Transcription</keyword>
<dbReference type="NCBIfam" id="TIGR02937">
    <property type="entry name" value="sigma70-ECF"/>
    <property type="match status" value="1"/>
</dbReference>
<evidence type="ECO:0000313" key="7">
    <source>
        <dbReference type="EMBL" id="EWH15132.1"/>
    </source>
</evidence>
<dbReference type="Pfam" id="PF04542">
    <property type="entry name" value="Sigma70_r2"/>
    <property type="match status" value="1"/>
</dbReference>
<dbReference type="InterPro" id="IPR013324">
    <property type="entry name" value="RNA_pol_sigma_r3/r4-like"/>
</dbReference>
<dbReference type="InterPro" id="IPR014284">
    <property type="entry name" value="RNA_pol_sigma-70_dom"/>
</dbReference>
<dbReference type="InterPro" id="IPR007627">
    <property type="entry name" value="RNA_pol_sigma70_r2"/>
</dbReference>
<dbReference type="EMBL" id="ARZX01000001">
    <property type="protein sequence ID" value="EWH15132.1"/>
    <property type="molecule type" value="Genomic_DNA"/>
</dbReference>
<evidence type="ECO:0000256" key="4">
    <source>
        <dbReference type="ARBA" id="ARBA00023163"/>
    </source>
</evidence>
<comment type="similarity">
    <text evidence="1">Belongs to the sigma-70 factor family. ECF subfamily.</text>
</comment>
<organism evidence="7 8">
    <name type="scientific">Cellulophaga geojensis KL-A</name>
    <dbReference type="NCBI Taxonomy" id="1328323"/>
    <lineage>
        <taxon>Bacteria</taxon>
        <taxon>Pseudomonadati</taxon>
        <taxon>Bacteroidota</taxon>
        <taxon>Flavobacteriia</taxon>
        <taxon>Flavobacteriales</taxon>
        <taxon>Flavobacteriaceae</taxon>
        <taxon>Cellulophaga</taxon>
    </lineage>
</organism>
<dbReference type="PANTHER" id="PTHR43133">
    <property type="entry name" value="RNA POLYMERASE ECF-TYPE SIGMA FACTO"/>
    <property type="match status" value="1"/>
</dbReference>
<reference evidence="7 8" key="1">
    <citation type="journal article" date="2014" name="Genome Announc.">
        <title>Draft Genome Sequence of the Carrageenan-Degrading Bacterium Cellulophaga sp. Strain KL-A, Isolated from Decaying Marine Algae.</title>
        <authorList>
            <person name="Shan D."/>
            <person name="Ying J."/>
            <person name="Li X."/>
            <person name="Gao Z."/>
            <person name="Wei G."/>
            <person name="Shao Z."/>
        </authorList>
    </citation>
    <scope>NUCLEOTIDE SEQUENCE [LARGE SCALE GENOMIC DNA]</scope>
    <source>
        <strain evidence="7 8">KL-A</strain>
    </source>
</reference>
<feature type="domain" description="RNA polymerase sigma-70 region 2" evidence="5">
    <location>
        <begin position="28"/>
        <end position="94"/>
    </location>
</feature>
<protein>
    <submittedName>
        <fullName evidence="7">ECF subfamily RNA polymerase sigma-24 subunit</fullName>
    </submittedName>
</protein>
<comment type="caution">
    <text evidence="7">The sequence shown here is derived from an EMBL/GenBank/DDBJ whole genome shotgun (WGS) entry which is preliminary data.</text>
</comment>
<dbReference type="InterPro" id="IPR039425">
    <property type="entry name" value="RNA_pol_sigma-70-like"/>
</dbReference>
<evidence type="ECO:0000259" key="6">
    <source>
        <dbReference type="Pfam" id="PF08281"/>
    </source>
</evidence>